<dbReference type="PROSITE" id="PS50234">
    <property type="entry name" value="VWFA"/>
    <property type="match status" value="1"/>
</dbReference>
<dbReference type="SMART" id="SM00327">
    <property type="entry name" value="VWA"/>
    <property type="match status" value="1"/>
</dbReference>
<dbReference type="CDD" id="cd07185">
    <property type="entry name" value="OmpA_C-like"/>
    <property type="match status" value="1"/>
</dbReference>
<dbReference type="Gene3D" id="3.30.1330.60">
    <property type="entry name" value="OmpA-like domain"/>
    <property type="match status" value="1"/>
</dbReference>
<dbReference type="AlphaFoldDB" id="H5S8N7"/>
<dbReference type="SUPFAM" id="SSF53300">
    <property type="entry name" value="vWA-like"/>
    <property type="match status" value="1"/>
</dbReference>
<dbReference type="InterPro" id="IPR006690">
    <property type="entry name" value="OMPA-like_CS"/>
</dbReference>
<dbReference type="InterPro" id="IPR006665">
    <property type="entry name" value="OmpA-like"/>
</dbReference>
<accession>H5S8N7</accession>
<evidence type="ECO:0000313" key="7">
    <source>
        <dbReference type="EMBL" id="BAL52523.1"/>
    </source>
</evidence>
<feature type="domain" description="OmpA-like" evidence="6">
    <location>
        <begin position="201"/>
        <end position="317"/>
    </location>
</feature>
<proteinExistence type="predicted"/>
<dbReference type="PANTHER" id="PTHR30329:SF21">
    <property type="entry name" value="LIPOPROTEIN YIAD-RELATED"/>
    <property type="match status" value="1"/>
</dbReference>
<evidence type="ECO:0000259" key="5">
    <source>
        <dbReference type="PROSITE" id="PS50234"/>
    </source>
</evidence>
<reference evidence="7" key="2">
    <citation type="journal article" date="2012" name="PLoS ONE">
        <title>A Deeply Branching Thermophilic Bacterium with an Ancient Acetyl-CoA Pathway Dominates a Subsurface Ecosystem.</title>
        <authorList>
            <person name="Takami H."/>
            <person name="Noguchi H."/>
            <person name="Takaki Y."/>
            <person name="Uchiyama I."/>
            <person name="Toyoda A."/>
            <person name="Nishi S."/>
            <person name="Chee G.-J."/>
            <person name="Arai W."/>
            <person name="Nunoura T."/>
            <person name="Itoh T."/>
            <person name="Hattori M."/>
            <person name="Takai K."/>
        </authorList>
    </citation>
    <scope>NUCLEOTIDE SEQUENCE</scope>
</reference>
<name>H5S8N7_9BACT</name>
<keyword evidence="2 4" id="KW-0472">Membrane</keyword>
<feature type="domain" description="VWFA" evidence="5">
    <location>
        <begin position="9"/>
        <end position="164"/>
    </location>
</feature>
<dbReference type="Gene3D" id="3.40.50.410">
    <property type="entry name" value="von Willebrand factor, type A domain"/>
    <property type="match status" value="1"/>
</dbReference>
<evidence type="ECO:0000256" key="1">
    <source>
        <dbReference type="ARBA" id="ARBA00004442"/>
    </source>
</evidence>
<dbReference type="Pfam" id="PF00691">
    <property type="entry name" value="OmpA"/>
    <property type="match status" value="1"/>
</dbReference>
<protein>
    <submittedName>
        <fullName evidence="7">Outer membrane protein OprF</fullName>
    </submittedName>
</protein>
<dbReference type="InterPro" id="IPR006664">
    <property type="entry name" value="OMP_bac"/>
</dbReference>
<comment type="subcellular location">
    <subcellularLocation>
        <location evidence="1">Cell outer membrane</location>
    </subcellularLocation>
</comment>
<evidence type="ECO:0000256" key="2">
    <source>
        <dbReference type="ARBA" id="ARBA00023136"/>
    </source>
</evidence>
<dbReference type="PANTHER" id="PTHR30329">
    <property type="entry name" value="STATOR ELEMENT OF FLAGELLAR MOTOR COMPLEX"/>
    <property type="match status" value="1"/>
</dbReference>
<dbReference type="CDD" id="cd00198">
    <property type="entry name" value="vWFA"/>
    <property type="match status" value="1"/>
</dbReference>
<dbReference type="PROSITE" id="PS01068">
    <property type="entry name" value="OMPA_1"/>
    <property type="match status" value="1"/>
</dbReference>
<evidence type="ECO:0000256" key="3">
    <source>
        <dbReference type="ARBA" id="ARBA00023237"/>
    </source>
</evidence>
<dbReference type="InterPro" id="IPR036465">
    <property type="entry name" value="vWFA_dom_sf"/>
</dbReference>
<dbReference type="InterPro" id="IPR036737">
    <property type="entry name" value="OmpA-like_sf"/>
</dbReference>
<evidence type="ECO:0000256" key="4">
    <source>
        <dbReference type="PROSITE-ProRule" id="PRU00473"/>
    </source>
</evidence>
<reference evidence="7" key="1">
    <citation type="journal article" date="2005" name="Environ. Microbiol.">
        <title>Genetic and functional properties of uncultivated thermophilic crenarchaeotes from a subsurface gold mine as revealed by analysis of genome fragments.</title>
        <authorList>
            <person name="Nunoura T."/>
            <person name="Hirayama H."/>
            <person name="Takami H."/>
            <person name="Oida H."/>
            <person name="Nishi S."/>
            <person name="Shimamura S."/>
            <person name="Suzuki Y."/>
            <person name="Inagaki F."/>
            <person name="Takai K."/>
            <person name="Nealson K.H."/>
            <person name="Horikoshi K."/>
        </authorList>
    </citation>
    <scope>NUCLEOTIDE SEQUENCE</scope>
</reference>
<dbReference type="Pfam" id="PF00092">
    <property type="entry name" value="VWA"/>
    <property type="match status" value="1"/>
</dbReference>
<sequence length="317" mass="34698">MGQQRALALQDATRRLAALKRSQDEVAVIKFDGRVVVEALPTTSGADLLARVQRNGLLGFGGYTAIADGAKAGLDVLASSAVPSKAVVVFTDGYDNMSRVPLDSLVAQARAQKVPICAIGFGYNIDENYLQRITTATGGIYQRIYRTEEFDDVLPSIYALLENFVTLDLQLADYGVHRIRIKLCPPAPAKESVAEVTVDNAPDVGSIGILYVYFDVDKAELKPESKPALDNIEALMRAYPNMVIELRGHTDSTGSPEYNLRLSERRANAVRAELIRRGIQSERVMAIGFGSTQPVADNRTPEGRALNRRTEFVVLRK</sequence>
<dbReference type="PRINTS" id="PR01021">
    <property type="entry name" value="OMPADOMAIN"/>
</dbReference>
<organism evidence="7">
    <name type="scientific">uncultured Bacteroidota bacterium</name>
    <dbReference type="NCBI Taxonomy" id="152509"/>
    <lineage>
        <taxon>Bacteria</taxon>
        <taxon>Pseudomonadati</taxon>
        <taxon>Bacteroidota</taxon>
        <taxon>environmental samples</taxon>
    </lineage>
</organism>
<dbReference type="EMBL" id="AP011630">
    <property type="protein sequence ID" value="BAL52523.1"/>
    <property type="molecule type" value="Genomic_DNA"/>
</dbReference>
<dbReference type="InterPro" id="IPR002035">
    <property type="entry name" value="VWF_A"/>
</dbReference>
<dbReference type="PROSITE" id="PS51123">
    <property type="entry name" value="OMPA_2"/>
    <property type="match status" value="1"/>
</dbReference>
<dbReference type="GO" id="GO:0009279">
    <property type="term" value="C:cell outer membrane"/>
    <property type="evidence" value="ECO:0007669"/>
    <property type="project" value="UniProtKB-SubCell"/>
</dbReference>
<dbReference type="InterPro" id="IPR050330">
    <property type="entry name" value="Bact_OuterMem_StrucFunc"/>
</dbReference>
<evidence type="ECO:0000259" key="6">
    <source>
        <dbReference type="PROSITE" id="PS51123"/>
    </source>
</evidence>
<dbReference type="SUPFAM" id="SSF103088">
    <property type="entry name" value="OmpA-like"/>
    <property type="match status" value="1"/>
</dbReference>
<keyword evidence="3" id="KW-0998">Cell outer membrane</keyword>
<gene>
    <name evidence="7" type="ORF">HGMM_F01E03C24</name>
</gene>